<dbReference type="Proteomes" id="UP001165641">
    <property type="component" value="Unassembled WGS sequence"/>
</dbReference>
<dbReference type="EMBL" id="JAQBIE010000004">
    <property type="protein sequence ID" value="MDB6176863.1"/>
    <property type="molecule type" value="Genomic_DNA"/>
</dbReference>
<dbReference type="InterPro" id="IPR005545">
    <property type="entry name" value="YCII"/>
</dbReference>
<dbReference type="PANTHER" id="PTHR33606:SF3">
    <property type="entry name" value="PROTEIN YCII"/>
    <property type="match status" value="1"/>
</dbReference>
<dbReference type="RefSeq" id="WP_271887981.1">
    <property type="nucleotide sequence ID" value="NZ_JAQBIE010000004.1"/>
</dbReference>
<dbReference type="Gene3D" id="3.30.70.1060">
    <property type="entry name" value="Dimeric alpha+beta barrel"/>
    <property type="match status" value="1"/>
</dbReference>
<evidence type="ECO:0000313" key="4">
    <source>
        <dbReference type="Proteomes" id="UP001165641"/>
    </source>
</evidence>
<dbReference type="Pfam" id="PF03795">
    <property type="entry name" value="YCII"/>
    <property type="match status" value="1"/>
</dbReference>
<comment type="similarity">
    <text evidence="1">Belongs to the YciI family.</text>
</comment>
<sequence length="91" mass="9919">MMPLFAVTCRDKPGALQIRLDTRADHLAYLKDSGIVAMAGPLIENGEMCGSLVVLDTDGLASAQSWADNDPYRHAGLFESVDIREWNKVIG</sequence>
<evidence type="ECO:0000313" key="3">
    <source>
        <dbReference type="EMBL" id="MDB6176863.1"/>
    </source>
</evidence>
<feature type="domain" description="YCII-related" evidence="2">
    <location>
        <begin position="4"/>
        <end position="87"/>
    </location>
</feature>
<dbReference type="InterPro" id="IPR051807">
    <property type="entry name" value="Sec-metab_biosynth-assoc"/>
</dbReference>
<comment type="caution">
    <text evidence="3">The sequence shown here is derived from an EMBL/GenBank/DDBJ whole genome shotgun (WGS) entry which is preliminary data.</text>
</comment>
<evidence type="ECO:0000259" key="2">
    <source>
        <dbReference type="Pfam" id="PF03795"/>
    </source>
</evidence>
<dbReference type="InterPro" id="IPR011008">
    <property type="entry name" value="Dimeric_a/b-barrel"/>
</dbReference>
<organism evidence="3 4">
    <name type="scientific">Paracoccus onchidii</name>
    <dbReference type="NCBI Taxonomy" id="3017813"/>
    <lineage>
        <taxon>Bacteria</taxon>
        <taxon>Pseudomonadati</taxon>
        <taxon>Pseudomonadota</taxon>
        <taxon>Alphaproteobacteria</taxon>
        <taxon>Rhodobacterales</taxon>
        <taxon>Paracoccaceae</taxon>
        <taxon>Paracoccus</taxon>
    </lineage>
</organism>
<keyword evidence="4" id="KW-1185">Reference proteome</keyword>
<evidence type="ECO:0000256" key="1">
    <source>
        <dbReference type="ARBA" id="ARBA00007689"/>
    </source>
</evidence>
<name>A0ABT4ZBX1_9RHOB</name>
<accession>A0ABT4ZBX1</accession>
<reference evidence="3" key="1">
    <citation type="submission" date="2022-12" db="EMBL/GenBank/DDBJ databases">
        <title>Paracoccus onchidii sp. nov., isolated from a marine invertebrate from the South China Sea.</title>
        <authorList>
            <person name="Xu S."/>
            <person name="Liu Z."/>
            <person name="Xu Y."/>
        </authorList>
    </citation>
    <scope>NUCLEOTIDE SEQUENCE</scope>
    <source>
        <strain evidence="3">Z330</strain>
    </source>
</reference>
<protein>
    <submittedName>
        <fullName evidence="3">YciI family protein</fullName>
    </submittedName>
</protein>
<dbReference type="SUPFAM" id="SSF54909">
    <property type="entry name" value="Dimeric alpha+beta barrel"/>
    <property type="match status" value="1"/>
</dbReference>
<proteinExistence type="inferred from homology"/>
<dbReference type="PANTHER" id="PTHR33606">
    <property type="entry name" value="PROTEIN YCII"/>
    <property type="match status" value="1"/>
</dbReference>
<gene>
    <name evidence="3" type="ORF">PAF17_04995</name>
</gene>